<feature type="region of interest" description="Disordered" evidence="1">
    <location>
        <begin position="28"/>
        <end position="70"/>
    </location>
</feature>
<gene>
    <name evidence="2" type="ORF">NDU88_001773</name>
</gene>
<organism evidence="2 3">
    <name type="scientific">Pleurodeles waltl</name>
    <name type="common">Iberian ribbed newt</name>
    <dbReference type="NCBI Taxonomy" id="8319"/>
    <lineage>
        <taxon>Eukaryota</taxon>
        <taxon>Metazoa</taxon>
        <taxon>Chordata</taxon>
        <taxon>Craniata</taxon>
        <taxon>Vertebrata</taxon>
        <taxon>Euteleostomi</taxon>
        <taxon>Amphibia</taxon>
        <taxon>Batrachia</taxon>
        <taxon>Caudata</taxon>
        <taxon>Salamandroidea</taxon>
        <taxon>Salamandridae</taxon>
        <taxon>Pleurodelinae</taxon>
        <taxon>Pleurodeles</taxon>
    </lineage>
</organism>
<evidence type="ECO:0000313" key="3">
    <source>
        <dbReference type="Proteomes" id="UP001066276"/>
    </source>
</evidence>
<comment type="caution">
    <text evidence="2">The sequence shown here is derived from an EMBL/GenBank/DDBJ whole genome shotgun (WGS) entry which is preliminary data.</text>
</comment>
<dbReference type="Proteomes" id="UP001066276">
    <property type="component" value="Chromosome 6"/>
</dbReference>
<sequence>MRLQRRRCAASQSARHFSFLFPWAAGHSVTEERHGSQPPTGDRCVSDSSATAPQQPHSTADIKEQPPGQP</sequence>
<accession>A0AAV7Q9S4</accession>
<evidence type="ECO:0008006" key="4">
    <source>
        <dbReference type="Google" id="ProtNLM"/>
    </source>
</evidence>
<evidence type="ECO:0000313" key="2">
    <source>
        <dbReference type="EMBL" id="KAJ1135333.1"/>
    </source>
</evidence>
<name>A0AAV7Q9S4_PLEWA</name>
<proteinExistence type="predicted"/>
<protein>
    <recommendedName>
        <fullName evidence="4">Secreted protein</fullName>
    </recommendedName>
</protein>
<dbReference type="EMBL" id="JANPWB010000010">
    <property type="protein sequence ID" value="KAJ1135333.1"/>
    <property type="molecule type" value="Genomic_DNA"/>
</dbReference>
<evidence type="ECO:0000256" key="1">
    <source>
        <dbReference type="SAM" id="MobiDB-lite"/>
    </source>
</evidence>
<dbReference type="AlphaFoldDB" id="A0AAV7Q9S4"/>
<feature type="compositionally biased region" description="Polar residues" evidence="1">
    <location>
        <begin position="46"/>
        <end position="58"/>
    </location>
</feature>
<keyword evidence="3" id="KW-1185">Reference proteome</keyword>
<reference evidence="2" key="1">
    <citation type="journal article" date="2022" name="bioRxiv">
        <title>Sequencing and chromosome-scale assembly of the giantPleurodeles waltlgenome.</title>
        <authorList>
            <person name="Brown T."/>
            <person name="Elewa A."/>
            <person name="Iarovenko S."/>
            <person name="Subramanian E."/>
            <person name="Araus A.J."/>
            <person name="Petzold A."/>
            <person name="Susuki M."/>
            <person name="Suzuki K.-i.T."/>
            <person name="Hayashi T."/>
            <person name="Toyoda A."/>
            <person name="Oliveira C."/>
            <person name="Osipova E."/>
            <person name="Leigh N.D."/>
            <person name="Simon A."/>
            <person name="Yun M.H."/>
        </authorList>
    </citation>
    <scope>NUCLEOTIDE SEQUENCE</scope>
    <source>
        <strain evidence="2">20211129_DDA</strain>
        <tissue evidence="2">Liver</tissue>
    </source>
</reference>